<keyword evidence="3" id="KW-1185">Reference proteome</keyword>
<dbReference type="AlphaFoldDB" id="A0A1R0GSS0"/>
<feature type="region of interest" description="Disordered" evidence="1">
    <location>
        <begin position="564"/>
        <end position="591"/>
    </location>
</feature>
<organism evidence="2 3">
    <name type="scientific">Smittium mucronatum</name>
    <dbReference type="NCBI Taxonomy" id="133383"/>
    <lineage>
        <taxon>Eukaryota</taxon>
        <taxon>Fungi</taxon>
        <taxon>Fungi incertae sedis</taxon>
        <taxon>Zoopagomycota</taxon>
        <taxon>Kickxellomycotina</taxon>
        <taxon>Harpellomycetes</taxon>
        <taxon>Harpellales</taxon>
        <taxon>Legeriomycetaceae</taxon>
        <taxon>Smittium</taxon>
    </lineage>
</organism>
<reference evidence="2 3" key="1">
    <citation type="journal article" date="2016" name="Mol. Biol. Evol.">
        <title>Genome-Wide Survey of Gut Fungi (Harpellales) Reveals the First Horizontally Transferred Ubiquitin Gene from a Mosquito Host.</title>
        <authorList>
            <person name="Wang Y."/>
            <person name="White M.M."/>
            <person name="Kvist S."/>
            <person name="Moncalvo J.M."/>
        </authorList>
    </citation>
    <scope>NUCLEOTIDE SEQUENCE [LARGE SCALE GENOMIC DNA]</scope>
    <source>
        <strain evidence="2 3">ALG-7-W6</strain>
    </source>
</reference>
<sequence>MKINFSTFWFYASLSQCATISFSEKYVGLDGPVHVVSSKDGDGLIQGCVSGSDCNDFSPEIMFRGSSSFRFKNGYSSDNPTSNVYEITGVPGFKINDVRSWVEEKIRSFGENLNPSPEFRVICIGQENCVQKKICNLNSCNKNFNGVVINYTFENPNQFINLDGGCTDCKPNRIMETLSPLVFVDIPTTVEGKMCVVVKKYRVGRCDSECDNDQKNCPKPCNSCQGEISDFGCLFVIPGTETPHIVHPEIPVNPNPKITKVVPSTKPQLVSPIKPQVELQNVCPTVIKPNTCVYHQNSFEGKYTIEGLMMQRKLFDFYLKARSLLDSLNFIESYSSNWSCGIDDMALVSLSNSIVGFHQAYINVRGLDVFNTPTLAEALKREVDDFYGLIEKSCRNLGFNFESRLFIDITNLTIDNIKKTLKAINQEKLKNIFDFLGNLVESTGEKNEASKYPNIYYTWNQPMVQEELSSNQFNKEIRKGELKGIEIDKAPQSGFQSGGSSHKAQKVRNYALDGSGNQGVISDKVECVNIEGAFDLTDVNSSNKRCNNILENEEIGKESINIYSQPRKTDESNKSNINSVGHRKGNSPRIVSFDRRSEANDNRNRIELDEEFLQYMRALINDKDWTFSSLKKTRKGVDLKDNLLQNQASSNLEELSSITIGSHNNQSPPDNKIYQPVEIDSLIQNIKNEEKLSLKFVKYNKEENKEDNKEIRIYNGDMVDDTTFE</sequence>
<proteinExistence type="predicted"/>
<evidence type="ECO:0000313" key="2">
    <source>
        <dbReference type="EMBL" id="OLY79925.1"/>
    </source>
</evidence>
<comment type="caution">
    <text evidence="2">The sequence shown here is derived from an EMBL/GenBank/DDBJ whole genome shotgun (WGS) entry which is preliminary data.</text>
</comment>
<evidence type="ECO:0000313" key="3">
    <source>
        <dbReference type="Proteomes" id="UP000187455"/>
    </source>
</evidence>
<name>A0A1R0GSS0_9FUNG</name>
<accession>A0A1R0GSS0</accession>
<dbReference type="Proteomes" id="UP000187455">
    <property type="component" value="Unassembled WGS sequence"/>
</dbReference>
<dbReference type="EMBL" id="LSSL01003967">
    <property type="protein sequence ID" value="OLY79925.1"/>
    <property type="molecule type" value="Genomic_DNA"/>
</dbReference>
<gene>
    <name evidence="2" type="ORF">AYI68_g5991</name>
</gene>
<protein>
    <submittedName>
        <fullName evidence="2">Uncharacterized protein</fullName>
    </submittedName>
</protein>
<evidence type="ECO:0000256" key="1">
    <source>
        <dbReference type="SAM" id="MobiDB-lite"/>
    </source>
</evidence>